<feature type="compositionally biased region" description="Basic and acidic residues" evidence="1">
    <location>
        <begin position="54"/>
        <end position="66"/>
    </location>
</feature>
<evidence type="ECO:0000313" key="2">
    <source>
        <dbReference type="EMBL" id="KAF3586858.1"/>
    </source>
</evidence>
<name>A0A8S9S2G3_BRACR</name>
<reference evidence="2" key="1">
    <citation type="submission" date="2019-12" db="EMBL/GenBank/DDBJ databases">
        <title>Genome sequencing and annotation of Brassica cretica.</title>
        <authorList>
            <person name="Studholme D.J."/>
            <person name="Sarris P."/>
        </authorList>
    </citation>
    <scope>NUCLEOTIDE SEQUENCE</scope>
    <source>
        <strain evidence="2">PFS-109/04</strain>
        <tissue evidence="2">Leaf</tissue>
    </source>
</reference>
<feature type="compositionally biased region" description="Basic and acidic residues" evidence="1">
    <location>
        <begin position="141"/>
        <end position="151"/>
    </location>
</feature>
<evidence type="ECO:0000313" key="3">
    <source>
        <dbReference type="Proteomes" id="UP000712600"/>
    </source>
</evidence>
<protein>
    <submittedName>
        <fullName evidence="2">Uncharacterized protein</fullName>
    </submittedName>
</protein>
<feature type="compositionally biased region" description="Acidic residues" evidence="1">
    <location>
        <begin position="97"/>
        <end position="108"/>
    </location>
</feature>
<dbReference type="Proteomes" id="UP000712600">
    <property type="component" value="Unassembled WGS sequence"/>
</dbReference>
<gene>
    <name evidence="2" type="ORF">F2Q69_00029024</name>
</gene>
<accession>A0A8S9S2G3</accession>
<organism evidence="2 3">
    <name type="scientific">Brassica cretica</name>
    <name type="common">Mustard</name>
    <dbReference type="NCBI Taxonomy" id="69181"/>
    <lineage>
        <taxon>Eukaryota</taxon>
        <taxon>Viridiplantae</taxon>
        <taxon>Streptophyta</taxon>
        <taxon>Embryophyta</taxon>
        <taxon>Tracheophyta</taxon>
        <taxon>Spermatophyta</taxon>
        <taxon>Magnoliopsida</taxon>
        <taxon>eudicotyledons</taxon>
        <taxon>Gunneridae</taxon>
        <taxon>Pentapetalae</taxon>
        <taxon>rosids</taxon>
        <taxon>malvids</taxon>
        <taxon>Brassicales</taxon>
        <taxon>Brassicaceae</taxon>
        <taxon>Brassiceae</taxon>
        <taxon>Brassica</taxon>
    </lineage>
</organism>
<sequence>MDSQVAENATAIKRETGCFLGWTDANPKRQVNAVLLRSGKRLIPRALEINNTEKHDVVEETDESRSHPINLDDPSTESEIPRERGNPNTEEEAIKLEEEEGEIEDDAEIDRQERTSVDRQTTSDERRTKRRFDTNRPAHVCDRDLWPRQPEDGPIPLFENFPDTRKAAKSLECRNRAIEDTWDDYDSIFYNAWLQVSIELTRIQFRPDPRLVRVPVAQPHRYTVQRTAGPQPHQSEDTLPPFPPMPDMSTRAEGDFQRVVVDTLTAI</sequence>
<comment type="caution">
    <text evidence="2">The sequence shown here is derived from an EMBL/GenBank/DDBJ whole genome shotgun (WGS) entry which is preliminary data.</text>
</comment>
<proteinExistence type="predicted"/>
<feature type="region of interest" description="Disordered" evidence="1">
    <location>
        <begin position="141"/>
        <end position="160"/>
    </location>
</feature>
<dbReference type="EMBL" id="QGKX02000088">
    <property type="protein sequence ID" value="KAF3586858.1"/>
    <property type="molecule type" value="Genomic_DNA"/>
</dbReference>
<dbReference type="AlphaFoldDB" id="A0A8S9S2G3"/>
<evidence type="ECO:0000256" key="1">
    <source>
        <dbReference type="SAM" id="MobiDB-lite"/>
    </source>
</evidence>
<feature type="compositionally biased region" description="Basic and acidic residues" evidence="1">
    <location>
        <begin position="109"/>
        <end position="134"/>
    </location>
</feature>
<feature type="region of interest" description="Disordered" evidence="1">
    <location>
        <begin position="54"/>
        <end position="134"/>
    </location>
</feature>